<keyword evidence="1" id="KW-1185">Reference proteome</keyword>
<name>A0A0M3I0Q0_ASCLU</name>
<proteinExistence type="predicted"/>
<dbReference type="WBParaSite" id="ALUE_0000973901-mRNA-1">
    <property type="protein sequence ID" value="ALUE_0000973901-mRNA-1"/>
    <property type="gene ID" value="ALUE_0000973901"/>
</dbReference>
<evidence type="ECO:0000313" key="1">
    <source>
        <dbReference type="Proteomes" id="UP000036681"/>
    </source>
</evidence>
<accession>A0A0M3I0Q0</accession>
<dbReference type="InterPro" id="IPR027417">
    <property type="entry name" value="P-loop_NTPase"/>
</dbReference>
<dbReference type="Proteomes" id="UP000036681">
    <property type="component" value="Unplaced"/>
</dbReference>
<evidence type="ECO:0000313" key="2">
    <source>
        <dbReference type="WBParaSite" id="ALUE_0000973901-mRNA-1"/>
    </source>
</evidence>
<sequence>MKQEPVRPEQGRAIAEQIGAFAYLECSAKTKDVSVLVFTRLA</sequence>
<dbReference type="AlphaFoldDB" id="A0A0M3I0Q0"/>
<protein>
    <submittedName>
        <fullName evidence="2">Ig-like domain-containing protein</fullName>
    </submittedName>
</protein>
<organism evidence="1 2">
    <name type="scientific">Ascaris lumbricoides</name>
    <name type="common">Giant roundworm</name>
    <dbReference type="NCBI Taxonomy" id="6252"/>
    <lineage>
        <taxon>Eukaryota</taxon>
        <taxon>Metazoa</taxon>
        <taxon>Ecdysozoa</taxon>
        <taxon>Nematoda</taxon>
        <taxon>Chromadorea</taxon>
        <taxon>Rhabditida</taxon>
        <taxon>Spirurina</taxon>
        <taxon>Ascaridomorpha</taxon>
        <taxon>Ascaridoidea</taxon>
        <taxon>Ascarididae</taxon>
        <taxon>Ascaris</taxon>
    </lineage>
</organism>
<dbReference type="Gene3D" id="3.40.50.300">
    <property type="entry name" value="P-loop containing nucleotide triphosphate hydrolases"/>
    <property type="match status" value="1"/>
</dbReference>
<reference evidence="2" key="1">
    <citation type="submission" date="2017-02" db="UniProtKB">
        <authorList>
            <consortium name="WormBaseParasite"/>
        </authorList>
    </citation>
    <scope>IDENTIFICATION</scope>
</reference>